<evidence type="ECO:0000256" key="7">
    <source>
        <dbReference type="ARBA" id="ARBA00023012"/>
    </source>
</evidence>
<dbReference type="SUPFAM" id="SSF47384">
    <property type="entry name" value="Homodimeric domain of signal transducing histidine kinase"/>
    <property type="match status" value="1"/>
</dbReference>
<reference evidence="9 10" key="1">
    <citation type="submission" date="2024-06" db="EMBL/GenBank/DDBJ databases">
        <title>The Natural Products Discovery Center: Release of the First 8490 Sequenced Strains for Exploring Actinobacteria Biosynthetic Diversity.</title>
        <authorList>
            <person name="Kalkreuter E."/>
            <person name="Kautsar S.A."/>
            <person name="Yang D."/>
            <person name="Bader C.D."/>
            <person name="Teijaro C.N."/>
            <person name="Fluegel L."/>
            <person name="Davis C.M."/>
            <person name="Simpson J.R."/>
            <person name="Lauterbach L."/>
            <person name="Steele A.D."/>
            <person name="Gui C."/>
            <person name="Meng S."/>
            <person name="Li G."/>
            <person name="Viehrig K."/>
            <person name="Ye F."/>
            <person name="Su P."/>
            <person name="Kiefer A.F."/>
            <person name="Nichols A."/>
            <person name="Cepeda A.J."/>
            <person name="Yan W."/>
            <person name="Fan B."/>
            <person name="Jiang Y."/>
            <person name="Adhikari A."/>
            <person name="Zheng C.-J."/>
            <person name="Schuster L."/>
            <person name="Cowan T.M."/>
            <person name="Smanski M.J."/>
            <person name="Chevrette M.G."/>
            <person name="De Carvalho L.P.S."/>
            <person name="Shen B."/>
        </authorList>
    </citation>
    <scope>NUCLEOTIDE SEQUENCE [LARGE SCALE GENOMIC DNA]</scope>
    <source>
        <strain evidence="9 10">NPDC046838</strain>
    </source>
</reference>
<dbReference type="EC" id="2.7.13.3" evidence="3"/>
<dbReference type="CDD" id="cd00082">
    <property type="entry name" value="HisKA"/>
    <property type="match status" value="1"/>
</dbReference>
<dbReference type="Gene3D" id="3.30.450.20">
    <property type="entry name" value="PAS domain"/>
    <property type="match status" value="1"/>
</dbReference>
<dbReference type="InterPro" id="IPR005467">
    <property type="entry name" value="His_kinase_dom"/>
</dbReference>
<dbReference type="InterPro" id="IPR003594">
    <property type="entry name" value="HATPase_dom"/>
</dbReference>
<dbReference type="Gene3D" id="3.30.565.10">
    <property type="entry name" value="Histidine kinase-like ATPase, C-terminal domain"/>
    <property type="match status" value="1"/>
</dbReference>
<dbReference type="GO" id="GO:0005524">
    <property type="term" value="F:ATP binding"/>
    <property type="evidence" value="ECO:0007669"/>
    <property type="project" value="UniProtKB-KW"/>
</dbReference>
<comment type="caution">
    <text evidence="9">The sequence shown here is derived from an EMBL/GenBank/DDBJ whole genome shotgun (WGS) entry which is preliminary data.</text>
</comment>
<dbReference type="InterPro" id="IPR050736">
    <property type="entry name" value="Sensor_HK_Regulatory"/>
</dbReference>
<dbReference type="Proteomes" id="UP001551176">
    <property type="component" value="Unassembled WGS sequence"/>
</dbReference>
<dbReference type="InterPro" id="IPR035965">
    <property type="entry name" value="PAS-like_dom_sf"/>
</dbReference>
<comment type="subcellular location">
    <subcellularLocation>
        <location evidence="2">Cell membrane</location>
    </subcellularLocation>
</comment>
<dbReference type="SUPFAM" id="SSF55874">
    <property type="entry name" value="ATPase domain of HSP90 chaperone/DNA topoisomerase II/histidine kinase"/>
    <property type="match status" value="1"/>
</dbReference>
<proteinExistence type="predicted"/>
<dbReference type="InterPro" id="IPR003661">
    <property type="entry name" value="HisK_dim/P_dom"/>
</dbReference>
<dbReference type="InterPro" id="IPR004358">
    <property type="entry name" value="Sig_transdc_His_kin-like_C"/>
</dbReference>
<feature type="domain" description="Histidine kinase" evidence="8">
    <location>
        <begin position="149"/>
        <end position="371"/>
    </location>
</feature>
<dbReference type="PANTHER" id="PTHR43711:SF1">
    <property type="entry name" value="HISTIDINE KINASE 1"/>
    <property type="match status" value="1"/>
</dbReference>
<evidence type="ECO:0000256" key="5">
    <source>
        <dbReference type="ARBA" id="ARBA00022679"/>
    </source>
</evidence>
<comment type="catalytic activity">
    <reaction evidence="1">
        <text>ATP + protein L-histidine = ADP + protein N-phospho-L-histidine.</text>
        <dbReference type="EC" id="2.7.13.3"/>
    </reaction>
</comment>
<evidence type="ECO:0000313" key="10">
    <source>
        <dbReference type="Proteomes" id="UP001551176"/>
    </source>
</evidence>
<dbReference type="Pfam" id="PF12860">
    <property type="entry name" value="PAS_7"/>
    <property type="match status" value="1"/>
</dbReference>
<dbReference type="EMBL" id="JBEYXV010000021">
    <property type="protein sequence ID" value="MEU6825683.1"/>
    <property type="molecule type" value="Genomic_DNA"/>
</dbReference>
<keyword evidence="6" id="KW-0418">Kinase</keyword>
<dbReference type="Pfam" id="PF02518">
    <property type="entry name" value="HATPase_c"/>
    <property type="match status" value="1"/>
</dbReference>
<dbReference type="InterPro" id="IPR036097">
    <property type="entry name" value="HisK_dim/P_sf"/>
</dbReference>
<keyword evidence="7" id="KW-0902">Two-component regulatory system</keyword>
<keyword evidence="4" id="KW-0597">Phosphoprotein</keyword>
<evidence type="ECO:0000256" key="1">
    <source>
        <dbReference type="ARBA" id="ARBA00000085"/>
    </source>
</evidence>
<evidence type="ECO:0000256" key="3">
    <source>
        <dbReference type="ARBA" id="ARBA00012438"/>
    </source>
</evidence>
<keyword evidence="10" id="KW-1185">Reference proteome</keyword>
<dbReference type="Pfam" id="PF00512">
    <property type="entry name" value="HisKA"/>
    <property type="match status" value="1"/>
</dbReference>
<dbReference type="SMART" id="SM00388">
    <property type="entry name" value="HisKA"/>
    <property type="match status" value="1"/>
</dbReference>
<sequence>MPLNLRLTAQVAEALLDAVPEGALLVGADNQVVAVNQQLVELARLQDVDTSPGTSVGALAKAVAKQLPAGSTSLRQLNRRQFPRTAEVRFLDGRVLRTNRRPIDVAGERVGVLWLAEDITEQRRREHDLRRHVRTLGELARERSEFTARASHELRTPLATILSFCELLAPPSGDPLSAAQATYLATIRRNAQRMQEMVDGLLHAATAAGTRPEATYARVDMARLLGRLTGDLQPRAQAAGIFLVHAHEPGPPAFADRSQLENALAALLDNAVKFTPPGGTVTVSAHPYDEPDGTGWEISVADTGIGIPKEFQEEVFTEFVRAPNARRGAYPGTGLGLSAVRDTVRMHDGHIALHGGEGDGTAVVLRLPTGRPAPAGHG</sequence>
<protein>
    <recommendedName>
        <fullName evidence="3">histidine kinase</fullName>
        <ecNumber evidence="3">2.7.13.3</ecNumber>
    </recommendedName>
</protein>
<dbReference type="PANTHER" id="PTHR43711">
    <property type="entry name" value="TWO-COMPONENT HISTIDINE KINASE"/>
    <property type="match status" value="1"/>
</dbReference>
<dbReference type="SMART" id="SM00387">
    <property type="entry name" value="HATPase_c"/>
    <property type="match status" value="1"/>
</dbReference>
<dbReference type="SUPFAM" id="SSF55785">
    <property type="entry name" value="PYP-like sensor domain (PAS domain)"/>
    <property type="match status" value="1"/>
</dbReference>
<name>A0ABV3BXE3_9ACTN</name>
<dbReference type="PROSITE" id="PS50109">
    <property type="entry name" value="HIS_KIN"/>
    <property type="match status" value="1"/>
</dbReference>
<evidence type="ECO:0000256" key="4">
    <source>
        <dbReference type="ARBA" id="ARBA00022553"/>
    </source>
</evidence>
<dbReference type="InterPro" id="IPR036890">
    <property type="entry name" value="HATPase_C_sf"/>
</dbReference>
<accession>A0ABV3BXE3</accession>
<organism evidence="9 10">
    <name type="scientific">Streptomyces atriruber</name>
    <dbReference type="NCBI Taxonomy" id="545121"/>
    <lineage>
        <taxon>Bacteria</taxon>
        <taxon>Bacillati</taxon>
        <taxon>Actinomycetota</taxon>
        <taxon>Actinomycetes</taxon>
        <taxon>Kitasatosporales</taxon>
        <taxon>Streptomycetaceae</taxon>
        <taxon>Streptomyces</taxon>
    </lineage>
</organism>
<evidence type="ECO:0000313" key="9">
    <source>
        <dbReference type="EMBL" id="MEU6825683.1"/>
    </source>
</evidence>
<keyword evidence="9" id="KW-0547">Nucleotide-binding</keyword>
<dbReference type="RefSeq" id="WP_359356351.1">
    <property type="nucleotide sequence ID" value="NZ_JBEYXV010000021.1"/>
</dbReference>
<evidence type="ECO:0000259" key="8">
    <source>
        <dbReference type="PROSITE" id="PS50109"/>
    </source>
</evidence>
<dbReference type="Gene3D" id="1.10.287.130">
    <property type="match status" value="1"/>
</dbReference>
<evidence type="ECO:0000256" key="2">
    <source>
        <dbReference type="ARBA" id="ARBA00004236"/>
    </source>
</evidence>
<keyword evidence="9" id="KW-0067">ATP-binding</keyword>
<dbReference type="PRINTS" id="PR00344">
    <property type="entry name" value="BCTRLSENSOR"/>
</dbReference>
<evidence type="ECO:0000256" key="6">
    <source>
        <dbReference type="ARBA" id="ARBA00022777"/>
    </source>
</evidence>
<keyword evidence="5" id="KW-0808">Transferase</keyword>
<gene>
    <name evidence="9" type="ORF">ABZ921_34155</name>
</gene>